<feature type="transmembrane region" description="Helical" evidence="6">
    <location>
        <begin position="228"/>
        <end position="250"/>
    </location>
</feature>
<feature type="transmembrane region" description="Helical" evidence="6">
    <location>
        <begin position="67"/>
        <end position="84"/>
    </location>
</feature>
<keyword evidence="3 6" id="KW-1133">Transmembrane helix</keyword>
<feature type="region of interest" description="Disordered" evidence="5">
    <location>
        <begin position="457"/>
        <end position="494"/>
    </location>
</feature>
<gene>
    <name evidence="8" type="ORF">EC973_003800</name>
</gene>
<sequence length="494" mass="53899">MTGRAQAFTAAILFFSVSFVIMATAHTYETLVGGQVVYAFGFAGTSVLAPIVIADMTDVSNRGFFQALYNLPEIINIFAAGAAAQELLEQQQWRWAYGMIPIMVIGTSAPLLVGLWYGQIKEKRKQKENAPDELPEKGQLEGKNILQKLYWLAIEIDLIGSILLVAALCLILLPLILARTSWGGWGSSLTIGTLVAGAASLVLFVIWEWKFSIKSIIPITHWKSTTPLLGVLSLSIKKALVSMIMFQYFLTYLQVTRGVTPKAATYLERGYNVTFIGFQIIVGYVMKRTRRWRPIVIAGCCIIILGMGLMIPARRPTASNAFLAVSQVITGIGAGMMHIPLMVGVQSTVPRKDLAIATALQQLGQSIATSIGSAIAGSIWNSLIPAAFARHIPGQYDYQKIVKSIPYTRSLPKAQLDGVIAAYAEVMNTVSIVMVCVAILPLIVSIPIKSFGFKEEEEEDQLTATSSREDVSNEKKTTEETPSQEDVQISTKVA</sequence>
<feature type="transmembrane region" description="Helical" evidence="6">
    <location>
        <begin position="270"/>
        <end position="286"/>
    </location>
</feature>
<feature type="compositionally biased region" description="Polar residues" evidence="5">
    <location>
        <begin position="480"/>
        <end position="494"/>
    </location>
</feature>
<feature type="transmembrane region" description="Helical" evidence="6">
    <location>
        <begin position="37"/>
        <end position="55"/>
    </location>
</feature>
<dbReference type="Pfam" id="PF07690">
    <property type="entry name" value="MFS_1"/>
    <property type="match status" value="1"/>
</dbReference>
<feature type="transmembrane region" description="Helical" evidence="6">
    <location>
        <begin position="366"/>
        <end position="388"/>
    </location>
</feature>
<evidence type="ECO:0000256" key="2">
    <source>
        <dbReference type="ARBA" id="ARBA00022692"/>
    </source>
</evidence>
<dbReference type="AlphaFoldDB" id="A0A8H7BQD5"/>
<evidence type="ECO:0000313" key="9">
    <source>
        <dbReference type="Proteomes" id="UP000605846"/>
    </source>
</evidence>
<dbReference type="OrthoDB" id="4078873at2759"/>
<feature type="transmembrane region" description="Helical" evidence="6">
    <location>
        <begin position="295"/>
        <end position="313"/>
    </location>
</feature>
<dbReference type="InterPro" id="IPR036259">
    <property type="entry name" value="MFS_trans_sf"/>
</dbReference>
<dbReference type="SUPFAM" id="SSF103473">
    <property type="entry name" value="MFS general substrate transporter"/>
    <property type="match status" value="1"/>
</dbReference>
<comment type="subcellular location">
    <subcellularLocation>
        <location evidence="1">Membrane</location>
        <topology evidence="1">Multi-pass membrane protein</topology>
    </subcellularLocation>
</comment>
<accession>A0A8H7BQD5</accession>
<evidence type="ECO:0000259" key="7">
    <source>
        <dbReference type="PROSITE" id="PS50850"/>
    </source>
</evidence>
<feature type="transmembrane region" description="Helical" evidence="6">
    <location>
        <begin position="7"/>
        <end position="25"/>
    </location>
</feature>
<feature type="transmembrane region" description="Helical" evidence="6">
    <location>
        <begin position="149"/>
        <end position="177"/>
    </location>
</feature>
<dbReference type="InterPro" id="IPR011701">
    <property type="entry name" value="MFS"/>
</dbReference>
<organism evidence="8 9">
    <name type="scientific">Apophysomyces ossiformis</name>
    <dbReference type="NCBI Taxonomy" id="679940"/>
    <lineage>
        <taxon>Eukaryota</taxon>
        <taxon>Fungi</taxon>
        <taxon>Fungi incertae sedis</taxon>
        <taxon>Mucoromycota</taxon>
        <taxon>Mucoromycotina</taxon>
        <taxon>Mucoromycetes</taxon>
        <taxon>Mucorales</taxon>
        <taxon>Mucorineae</taxon>
        <taxon>Mucoraceae</taxon>
        <taxon>Apophysomyces</taxon>
    </lineage>
</organism>
<dbReference type="InterPro" id="IPR020846">
    <property type="entry name" value="MFS_dom"/>
</dbReference>
<feature type="transmembrane region" description="Helical" evidence="6">
    <location>
        <begin position="420"/>
        <end position="444"/>
    </location>
</feature>
<feature type="compositionally biased region" description="Basic and acidic residues" evidence="5">
    <location>
        <begin position="467"/>
        <end position="479"/>
    </location>
</feature>
<keyword evidence="2 6" id="KW-0812">Transmembrane</keyword>
<dbReference type="Proteomes" id="UP000605846">
    <property type="component" value="Unassembled WGS sequence"/>
</dbReference>
<evidence type="ECO:0000256" key="1">
    <source>
        <dbReference type="ARBA" id="ARBA00004141"/>
    </source>
</evidence>
<evidence type="ECO:0000256" key="5">
    <source>
        <dbReference type="SAM" id="MobiDB-lite"/>
    </source>
</evidence>
<dbReference type="GO" id="GO:0022857">
    <property type="term" value="F:transmembrane transporter activity"/>
    <property type="evidence" value="ECO:0007669"/>
    <property type="project" value="InterPro"/>
</dbReference>
<dbReference type="GO" id="GO:0005886">
    <property type="term" value="C:plasma membrane"/>
    <property type="evidence" value="ECO:0007669"/>
    <property type="project" value="TreeGrafter"/>
</dbReference>
<keyword evidence="9" id="KW-1185">Reference proteome</keyword>
<evidence type="ECO:0000256" key="4">
    <source>
        <dbReference type="ARBA" id="ARBA00023136"/>
    </source>
</evidence>
<dbReference type="PANTHER" id="PTHR23501">
    <property type="entry name" value="MAJOR FACILITATOR SUPERFAMILY"/>
    <property type="match status" value="1"/>
</dbReference>
<dbReference type="EMBL" id="JABAYA010000022">
    <property type="protein sequence ID" value="KAF7729722.1"/>
    <property type="molecule type" value="Genomic_DNA"/>
</dbReference>
<feature type="transmembrane region" description="Helical" evidence="6">
    <location>
        <begin position="96"/>
        <end position="117"/>
    </location>
</feature>
<dbReference type="PANTHER" id="PTHR23501:SF87">
    <property type="entry name" value="SIDEROPHORE IRON TRANSPORTER 2"/>
    <property type="match status" value="1"/>
</dbReference>
<feature type="transmembrane region" description="Helical" evidence="6">
    <location>
        <begin position="325"/>
        <end position="345"/>
    </location>
</feature>
<feature type="transmembrane region" description="Helical" evidence="6">
    <location>
        <begin position="189"/>
        <end position="207"/>
    </location>
</feature>
<evidence type="ECO:0000256" key="3">
    <source>
        <dbReference type="ARBA" id="ARBA00022989"/>
    </source>
</evidence>
<keyword evidence="4 6" id="KW-0472">Membrane</keyword>
<proteinExistence type="predicted"/>
<reference evidence="8" key="1">
    <citation type="submission" date="2020-01" db="EMBL/GenBank/DDBJ databases">
        <title>Genome Sequencing of Three Apophysomyces-Like Fungal Strains Confirms a Novel Fungal Genus in the Mucoromycota with divergent Burkholderia-like Endosymbiotic Bacteria.</title>
        <authorList>
            <person name="Stajich J.E."/>
            <person name="Macias A.M."/>
            <person name="Carter-House D."/>
            <person name="Lovett B."/>
            <person name="Kasson L.R."/>
            <person name="Berry K."/>
            <person name="Grigoriev I."/>
            <person name="Chang Y."/>
            <person name="Spatafora J."/>
            <person name="Kasson M.T."/>
        </authorList>
    </citation>
    <scope>NUCLEOTIDE SEQUENCE</scope>
    <source>
        <strain evidence="8">NRRL A-21654</strain>
    </source>
</reference>
<dbReference type="Gene3D" id="1.20.1250.20">
    <property type="entry name" value="MFS general substrate transporter like domains"/>
    <property type="match status" value="2"/>
</dbReference>
<protein>
    <recommendedName>
        <fullName evidence="7">Major facilitator superfamily (MFS) profile domain-containing protein</fullName>
    </recommendedName>
</protein>
<comment type="caution">
    <text evidence="8">The sequence shown here is derived from an EMBL/GenBank/DDBJ whole genome shotgun (WGS) entry which is preliminary data.</text>
</comment>
<evidence type="ECO:0000313" key="8">
    <source>
        <dbReference type="EMBL" id="KAF7729722.1"/>
    </source>
</evidence>
<dbReference type="PROSITE" id="PS50850">
    <property type="entry name" value="MFS"/>
    <property type="match status" value="1"/>
</dbReference>
<feature type="domain" description="Major facilitator superfamily (MFS) profile" evidence="7">
    <location>
        <begin position="1"/>
        <end position="449"/>
    </location>
</feature>
<evidence type="ECO:0000256" key="6">
    <source>
        <dbReference type="SAM" id="Phobius"/>
    </source>
</evidence>
<name>A0A8H7BQD5_9FUNG</name>